<dbReference type="EMBL" id="AQHY01000025">
    <property type="protein sequence ID" value="EOA54654.1"/>
    <property type="molecule type" value="Genomic_DNA"/>
</dbReference>
<evidence type="ECO:0000256" key="1">
    <source>
        <dbReference type="SAM" id="Phobius"/>
    </source>
</evidence>
<comment type="caution">
    <text evidence="2">The sequence shown here is derived from an EMBL/GenBank/DDBJ whole genome shotgun (WGS) entry which is preliminary data.</text>
</comment>
<keyword evidence="1" id="KW-1133">Transmembrane helix</keyword>
<feature type="transmembrane region" description="Helical" evidence="1">
    <location>
        <begin position="21"/>
        <end position="39"/>
    </location>
</feature>
<dbReference type="OrthoDB" id="1039568at2"/>
<name>U6RDE2_9BACT</name>
<keyword evidence="3" id="KW-1185">Reference proteome</keyword>
<dbReference type="PATRIC" id="fig|1121098.3.peg.2079"/>
<dbReference type="eggNOG" id="ENOG50312N5">
    <property type="taxonomic scope" value="Bacteria"/>
</dbReference>
<protein>
    <submittedName>
        <fullName evidence="2">Uncharacterized protein</fullName>
    </submittedName>
</protein>
<dbReference type="Proteomes" id="UP000017831">
    <property type="component" value="Unassembled WGS sequence"/>
</dbReference>
<dbReference type="HOGENOM" id="CLU_100191_0_0_10"/>
<dbReference type="GeneID" id="60062001"/>
<reference evidence="2 3" key="1">
    <citation type="submission" date="2013-04" db="EMBL/GenBank/DDBJ databases">
        <title>The Genome Sequence of Bacteroides massiliensis DSM 17679.</title>
        <authorList>
            <consortium name="The Broad Institute Genomics Platform"/>
            <person name="Earl A."/>
            <person name="Ward D."/>
            <person name="Feldgarden M."/>
            <person name="Gevers D."/>
            <person name="Martens E."/>
            <person name="Fenner L."/>
            <person name="Roux V."/>
            <person name="Mallet M.N."/>
            <person name="Raoult D."/>
            <person name="Walker B."/>
            <person name="Young S."/>
            <person name="Zeng Q."/>
            <person name="Gargeya S."/>
            <person name="Fitzgerald M."/>
            <person name="Haas B."/>
            <person name="Abouelleil A."/>
            <person name="Allen A.W."/>
            <person name="Alvarado L."/>
            <person name="Arachchi H.M."/>
            <person name="Berlin A.M."/>
            <person name="Chapman S.B."/>
            <person name="Gainer-Dewar J."/>
            <person name="Goldberg J."/>
            <person name="Griggs A."/>
            <person name="Gujja S."/>
            <person name="Hansen M."/>
            <person name="Howarth C."/>
            <person name="Imamovic A."/>
            <person name="Ireland A."/>
            <person name="Larimer J."/>
            <person name="McCowan C."/>
            <person name="Murphy C."/>
            <person name="Pearson M."/>
            <person name="Poon T.W."/>
            <person name="Priest M."/>
            <person name="Roberts A."/>
            <person name="Saif S."/>
            <person name="Shea T."/>
            <person name="Sisk P."/>
            <person name="Sykes S."/>
            <person name="Wortman J."/>
            <person name="Nusbaum C."/>
            <person name="Birren B."/>
        </authorList>
    </citation>
    <scope>NUCLEOTIDE SEQUENCE [LARGE SCALE GENOMIC DNA]</scope>
    <source>
        <strain evidence="3">B84634 / Timone 84634 / DSM 17679 / JCM 13223</strain>
    </source>
</reference>
<dbReference type="RefSeq" id="WP_005940492.1">
    <property type="nucleotide sequence ID" value="NZ_KB890342.1"/>
</dbReference>
<proteinExistence type="predicted"/>
<dbReference type="STRING" id="1121098.HMPREF1534_02047"/>
<keyword evidence="1" id="KW-0812">Transmembrane</keyword>
<sequence length="238" mass="27761">MKTNLIEKVKRMSTEYRFGDFFRNFIAVVLGIVITFAGSDLIEERKIRNEVKDALSLVKDEILLNRETIEELMEQELFEQRGACYLLQYKDSIDKASPDSIEKYGYSPFQSFNPIYIDDAMEMLKSSSLISAIENKKLATRIIQTYNTIKTAYGSFGAFMDIKLKCIEKLTDKAEVREALAKNKLRTKMQEWDFYFTIPEGVQAVQQISYIHSYPRKMYGRYMEQIDETLAAIDEVYK</sequence>
<dbReference type="AlphaFoldDB" id="U6RDE2"/>
<gene>
    <name evidence="2" type="ORF">HMPREF1534_02047</name>
</gene>
<accession>U6RDE2</accession>
<keyword evidence="1" id="KW-0472">Membrane</keyword>
<organism evidence="2 3">
    <name type="scientific">Phocaeicola massiliensis B84634 = Timone 84634 = DSM 17679 = JCM 13223</name>
    <dbReference type="NCBI Taxonomy" id="1121098"/>
    <lineage>
        <taxon>Bacteria</taxon>
        <taxon>Pseudomonadati</taxon>
        <taxon>Bacteroidota</taxon>
        <taxon>Bacteroidia</taxon>
        <taxon>Bacteroidales</taxon>
        <taxon>Bacteroidaceae</taxon>
        <taxon>Phocaeicola</taxon>
    </lineage>
</organism>
<evidence type="ECO:0000313" key="3">
    <source>
        <dbReference type="Proteomes" id="UP000017831"/>
    </source>
</evidence>
<evidence type="ECO:0000313" key="2">
    <source>
        <dbReference type="EMBL" id="EOA54654.1"/>
    </source>
</evidence>